<accession>A0A8H7TA61</accession>
<dbReference type="Proteomes" id="UP000664132">
    <property type="component" value="Unassembled WGS sequence"/>
</dbReference>
<dbReference type="AlphaFoldDB" id="A0A8H7TA61"/>
<reference evidence="2" key="1">
    <citation type="submission" date="2021-02" db="EMBL/GenBank/DDBJ databases">
        <title>Genome sequence Cadophora malorum strain M34.</title>
        <authorList>
            <person name="Stefanovic E."/>
            <person name="Vu D."/>
            <person name="Scully C."/>
            <person name="Dijksterhuis J."/>
            <person name="Roader J."/>
            <person name="Houbraken J."/>
        </authorList>
    </citation>
    <scope>NUCLEOTIDE SEQUENCE</scope>
    <source>
        <strain evidence="2">M34</strain>
    </source>
</reference>
<feature type="chain" id="PRO_5034804004" description="Cyanovirin-N domain-containing protein" evidence="1">
    <location>
        <begin position="21"/>
        <end position="288"/>
    </location>
</feature>
<evidence type="ECO:0000313" key="2">
    <source>
        <dbReference type="EMBL" id="KAG4415942.1"/>
    </source>
</evidence>
<comment type="caution">
    <text evidence="2">The sequence shown here is derived from an EMBL/GenBank/DDBJ whole genome shotgun (WGS) entry which is preliminary data.</text>
</comment>
<keyword evidence="3" id="KW-1185">Reference proteome</keyword>
<feature type="signal peptide" evidence="1">
    <location>
        <begin position="1"/>
        <end position="20"/>
    </location>
</feature>
<gene>
    <name evidence="2" type="ORF">IFR04_010892</name>
</gene>
<sequence>MQFNIAYIFLGPSLGAMAAALPTEGNVSYPPFCSDIDLSHPAINESEPTNCIERFSSIEPGSILSLNLWEPFTLTNTSDELHVSTDICPFKATSITQTGFNDNAIGVQRRSPKKNKTSCNSQTPYRSDFLPGFNDNQRKWCFHEGPMPTPKDLSGLSMLAKKKFDDTWNCRRIWQIQRKKWANKQVMSEDANDGTCFCTMLRVRTAGLQTCNCDRCDAMVLNMGIHDLVGTLQHECMNEGYASGYVKTKDPNGLFVVHGFASREGLVKEPVELDPVLNAPGGTDWYLH</sequence>
<keyword evidence="1" id="KW-0732">Signal</keyword>
<protein>
    <recommendedName>
        <fullName evidence="4">Cyanovirin-N domain-containing protein</fullName>
    </recommendedName>
</protein>
<evidence type="ECO:0000256" key="1">
    <source>
        <dbReference type="SAM" id="SignalP"/>
    </source>
</evidence>
<proteinExistence type="predicted"/>
<dbReference type="OrthoDB" id="3549836at2759"/>
<organism evidence="2 3">
    <name type="scientific">Cadophora malorum</name>
    <dbReference type="NCBI Taxonomy" id="108018"/>
    <lineage>
        <taxon>Eukaryota</taxon>
        <taxon>Fungi</taxon>
        <taxon>Dikarya</taxon>
        <taxon>Ascomycota</taxon>
        <taxon>Pezizomycotina</taxon>
        <taxon>Leotiomycetes</taxon>
        <taxon>Helotiales</taxon>
        <taxon>Ploettnerulaceae</taxon>
        <taxon>Cadophora</taxon>
    </lineage>
</organism>
<dbReference type="EMBL" id="JAFJYH010000202">
    <property type="protein sequence ID" value="KAG4415942.1"/>
    <property type="molecule type" value="Genomic_DNA"/>
</dbReference>
<evidence type="ECO:0000313" key="3">
    <source>
        <dbReference type="Proteomes" id="UP000664132"/>
    </source>
</evidence>
<evidence type="ECO:0008006" key="4">
    <source>
        <dbReference type="Google" id="ProtNLM"/>
    </source>
</evidence>
<name>A0A8H7TA61_9HELO</name>